<evidence type="ECO:0000313" key="2">
    <source>
        <dbReference type="EMBL" id="HFK96689.1"/>
    </source>
</evidence>
<proteinExistence type="predicted"/>
<sequence>MKKRLMLTVLGVLVGLAASLPAHAVDFKYGGMYFARWQSQDNLTDGNDDTDDNGNWFDQRLRMFFTFVGSEKLQLVTKWEADTQWGRESQGAGRHGGGDIGADATNLEMKNVYLEFMVPGLEATATLGVQGTDILSGWIFSDDFSGAVISKTFDPLNVRVGYIAGQNQNVTDVSENIDDFFLELSYAQGPFSATLVGFYQSANNNKTSLFEDYNYDQPVDWLNGRDVRGNDLIDLGVNLSYKTDWISAYVNFVKNFGSYDIVGGGSGDYKGWMVEARGDFTVSQFVLSAGGFYTTGDDDLDDNDVDAFVYPIGRSYYWSEILGLGTLDVNSFGFDTYNSVGQGAYMPGDGPSNLWMLTAGLKWQALEETALTFNYYYIATAEKVESAPGKKDDAIGHEINFYLDQGIVDSLSLRFVAAYLFADDAFKSIKGEDDVYELGAVLEWDF</sequence>
<dbReference type="EMBL" id="DSTK01000013">
    <property type="protein sequence ID" value="HFK96689.1"/>
    <property type="molecule type" value="Genomic_DNA"/>
</dbReference>
<protein>
    <recommendedName>
        <fullName evidence="3">Alginate export domain-containing protein</fullName>
    </recommendedName>
</protein>
<feature type="signal peptide" evidence="1">
    <location>
        <begin position="1"/>
        <end position="24"/>
    </location>
</feature>
<evidence type="ECO:0000256" key="1">
    <source>
        <dbReference type="SAM" id="SignalP"/>
    </source>
</evidence>
<feature type="chain" id="PRO_5032460674" description="Alginate export domain-containing protein" evidence="1">
    <location>
        <begin position="25"/>
        <end position="446"/>
    </location>
</feature>
<dbReference type="AlphaFoldDB" id="A0A831ZRC9"/>
<accession>A0A831ZRC9</accession>
<keyword evidence="1" id="KW-0732">Signal</keyword>
<name>A0A831ZRC9_9BACT</name>
<organism evidence="2">
    <name type="scientific">Desulfacinum infernum</name>
    <dbReference type="NCBI Taxonomy" id="35837"/>
    <lineage>
        <taxon>Bacteria</taxon>
        <taxon>Pseudomonadati</taxon>
        <taxon>Thermodesulfobacteriota</taxon>
        <taxon>Syntrophobacteria</taxon>
        <taxon>Syntrophobacterales</taxon>
        <taxon>Syntrophobacteraceae</taxon>
        <taxon>Desulfacinum</taxon>
    </lineage>
</organism>
<gene>
    <name evidence="2" type="ORF">ENS06_05115</name>
</gene>
<evidence type="ECO:0008006" key="3">
    <source>
        <dbReference type="Google" id="ProtNLM"/>
    </source>
</evidence>
<dbReference type="SUPFAM" id="SSF56935">
    <property type="entry name" value="Porins"/>
    <property type="match status" value="1"/>
</dbReference>
<reference evidence="2" key="1">
    <citation type="journal article" date="2020" name="mSystems">
        <title>Genome- and Community-Level Interaction Insights into Carbon Utilization and Element Cycling Functions of Hydrothermarchaeota in Hydrothermal Sediment.</title>
        <authorList>
            <person name="Zhou Z."/>
            <person name="Liu Y."/>
            <person name="Xu W."/>
            <person name="Pan J."/>
            <person name="Luo Z.H."/>
            <person name="Li M."/>
        </authorList>
    </citation>
    <scope>NUCLEOTIDE SEQUENCE [LARGE SCALE GENOMIC DNA]</scope>
    <source>
        <strain evidence="2">SpSt-456</strain>
    </source>
</reference>
<comment type="caution">
    <text evidence="2">The sequence shown here is derived from an EMBL/GenBank/DDBJ whole genome shotgun (WGS) entry which is preliminary data.</text>
</comment>